<dbReference type="InterPro" id="IPR044164">
    <property type="entry name" value="CFI"/>
</dbReference>
<keyword evidence="7" id="KW-1133">Transmembrane helix</keyword>
<sequence length="180" mass="19521">SALPSVTEVRVESFVFPPTAKPPGSAKTLFLGGAGVRGLEIGGKFVKFTAIGVYLEGNAVPSLAVKWKGKSAKELTDSVGFFADIITGPFEKFTKIITIMPLTGQQYSEKVAENCVAYLKAIGKYTVAESEAINKFLQVFKPENFPPGASILFTQSPAGSLTVSSLLYSWHFFFFIFIFK</sequence>
<proteinExistence type="inferred from homology"/>
<dbReference type="PANTHER" id="PTHR28039:SF8">
    <property type="entry name" value="CHALCONE--FLAVANONE ISOMERASE 1-RELATED"/>
    <property type="match status" value="1"/>
</dbReference>
<accession>A0A830CVV8</accession>
<reference evidence="9" key="1">
    <citation type="submission" date="2020-07" db="EMBL/GenBank/DDBJ databases">
        <title>Ethylene signaling mediates host invasion by parasitic plants.</title>
        <authorList>
            <person name="Yoshida S."/>
        </authorList>
    </citation>
    <scope>NUCLEOTIDE SEQUENCE</scope>
    <source>
        <strain evidence="9">Okayama</strain>
    </source>
</reference>
<comment type="pathway">
    <text evidence="1">Secondary metabolite biosynthesis; flavonoid biosynthesis.</text>
</comment>
<evidence type="ECO:0000256" key="4">
    <source>
        <dbReference type="ARBA" id="ARBA00025429"/>
    </source>
</evidence>
<organism evidence="9 10">
    <name type="scientific">Phtheirospermum japonicum</name>
    <dbReference type="NCBI Taxonomy" id="374723"/>
    <lineage>
        <taxon>Eukaryota</taxon>
        <taxon>Viridiplantae</taxon>
        <taxon>Streptophyta</taxon>
        <taxon>Embryophyta</taxon>
        <taxon>Tracheophyta</taxon>
        <taxon>Spermatophyta</taxon>
        <taxon>Magnoliopsida</taxon>
        <taxon>eudicotyledons</taxon>
        <taxon>Gunneridae</taxon>
        <taxon>Pentapetalae</taxon>
        <taxon>asterids</taxon>
        <taxon>lamiids</taxon>
        <taxon>Lamiales</taxon>
        <taxon>Orobanchaceae</taxon>
        <taxon>Orobanchaceae incertae sedis</taxon>
        <taxon>Phtheirospermum</taxon>
    </lineage>
</organism>
<dbReference type="OrthoDB" id="1903537at2759"/>
<keyword evidence="10" id="KW-1185">Reference proteome</keyword>
<evidence type="ECO:0000256" key="7">
    <source>
        <dbReference type="SAM" id="Phobius"/>
    </source>
</evidence>
<feature type="transmembrane region" description="Helical" evidence="7">
    <location>
        <begin position="158"/>
        <end position="179"/>
    </location>
</feature>
<evidence type="ECO:0000256" key="2">
    <source>
        <dbReference type="ARBA" id="ARBA00023235"/>
    </source>
</evidence>
<evidence type="ECO:0000313" key="9">
    <source>
        <dbReference type="EMBL" id="GFQ03337.1"/>
    </source>
</evidence>
<keyword evidence="7" id="KW-0812">Transmembrane</keyword>
<dbReference type="UniPathway" id="UPA00154"/>
<evidence type="ECO:0000256" key="5">
    <source>
        <dbReference type="ARBA" id="ARBA00034056"/>
    </source>
</evidence>
<evidence type="ECO:0000259" key="8">
    <source>
        <dbReference type="Pfam" id="PF02431"/>
    </source>
</evidence>
<comment type="function">
    <text evidence="4">Catalyzes the intramolecular cyclization of bicyclic chalcones into tricyclic (S)-flavanones. Responsible for the isomerization of 4,2',4',6'-tetrahydroxychalcone (also termed chalcone) into naringenin.</text>
</comment>
<dbReference type="InterPro" id="IPR016087">
    <property type="entry name" value="Chalcone_isomerase"/>
</dbReference>
<dbReference type="Pfam" id="PF02431">
    <property type="entry name" value="Chalcone"/>
    <property type="match status" value="1"/>
</dbReference>
<dbReference type="EMBL" id="BMAC01000819">
    <property type="protein sequence ID" value="GFQ03337.1"/>
    <property type="molecule type" value="Genomic_DNA"/>
</dbReference>
<evidence type="ECO:0000256" key="1">
    <source>
        <dbReference type="ARBA" id="ARBA00004966"/>
    </source>
</evidence>
<keyword evidence="3" id="KW-0284">Flavonoid biosynthesis</keyword>
<gene>
    <name evidence="9" type="ORF">PHJA_002477500</name>
</gene>
<dbReference type="Gene3D" id="3.50.70.10">
    <property type="match status" value="2"/>
</dbReference>
<comment type="catalytic activity">
    <reaction evidence="5">
        <text>a chalcone = a flavanone.</text>
        <dbReference type="EC" id="5.5.1.6"/>
    </reaction>
</comment>
<evidence type="ECO:0000313" key="10">
    <source>
        <dbReference type="Proteomes" id="UP000653305"/>
    </source>
</evidence>
<dbReference type="PANTHER" id="PTHR28039">
    <property type="entry name" value="CHALCONE--FLAVONONE ISOMERASE 1-RELATED"/>
    <property type="match status" value="1"/>
</dbReference>
<dbReference type="SUPFAM" id="SSF54626">
    <property type="entry name" value="Chalcone isomerase"/>
    <property type="match status" value="1"/>
</dbReference>
<dbReference type="Proteomes" id="UP000653305">
    <property type="component" value="Unassembled WGS sequence"/>
</dbReference>
<dbReference type="InterPro" id="IPR016088">
    <property type="entry name" value="Chalcone_isomerase_3-sand"/>
</dbReference>
<protein>
    <recommendedName>
        <fullName evidence="6">Chalcone-flavonone isomerase family protein</fullName>
    </recommendedName>
</protein>
<evidence type="ECO:0000256" key="3">
    <source>
        <dbReference type="ARBA" id="ARBA00023241"/>
    </source>
</evidence>
<dbReference type="InterPro" id="IPR036298">
    <property type="entry name" value="Chalcone_isomerase_sf"/>
</dbReference>
<name>A0A830CVV8_9LAMI</name>
<keyword evidence="7" id="KW-0472">Membrane</keyword>
<evidence type="ECO:0000256" key="6">
    <source>
        <dbReference type="RuleBase" id="RU361158"/>
    </source>
</evidence>
<feature type="non-terminal residue" evidence="9">
    <location>
        <position position="1"/>
    </location>
</feature>
<comment type="caution">
    <text evidence="9">The sequence shown here is derived from an EMBL/GenBank/DDBJ whole genome shotgun (WGS) entry which is preliminary data.</text>
</comment>
<dbReference type="AlphaFoldDB" id="A0A830CVV8"/>
<dbReference type="GO" id="GO:0009813">
    <property type="term" value="P:flavonoid biosynthetic process"/>
    <property type="evidence" value="ECO:0007669"/>
    <property type="project" value="UniProtKB-UniPathway"/>
</dbReference>
<dbReference type="GO" id="GO:0045430">
    <property type="term" value="F:chalcone isomerase activity"/>
    <property type="evidence" value="ECO:0007669"/>
    <property type="project" value="UniProtKB-EC"/>
</dbReference>
<keyword evidence="2 9" id="KW-0413">Isomerase</keyword>
<feature type="domain" description="Chalcone isomerase" evidence="8">
    <location>
        <begin position="11"/>
        <end position="164"/>
    </location>
</feature>
<comment type="similarity">
    <text evidence="6">Belongs to the chalcone isomerase family.</text>
</comment>